<dbReference type="EMBL" id="MPTB01000093">
    <property type="protein sequence ID" value="OMD35475.1"/>
    <property type="molecule type" value="Genomic_DNA"/>
</dbReference>
<evidence type="ECO:0000313" key="1">
    <source>
        <dbReference type="EMBL" id="OMD35475.1"/>
    </source>
</evidence>
<dbReference type="RefSeq" id="WP_076114568.1">
    <property type="nucleotide sequence ID" value="NZ_MPTB01000093.1"/>
</dbReference>
<protein>
    <recommendedName>
        <fullName evidence="3">Gp5/Type VI secretion system Vgr protein OB-fold domain-containing protein</fullName>
    </recommendedName>
</protein>
<accession>A0ABX3GRL3</accession>
<keyword evidence="2" id="KW-1185">Reference proteome</keyword>
<dbReference type="Proteomes" id="UP000187412">
    <property type="component" value="Unassembled WGS sequence"/>
</dbReference>
<reference evidence="1 2" key="1">
    <citation type="submission" date="2016-10" db="EMBL/GenBank/DDBJ databases">
        <title>Paenibacillus species isolates.</title>
        <authorList>
            <person name="Beno S.M."/>
        </authorList>
    </citation>
    <scope>NUCLEOTIDE SEQUENCE [LARGE SCALE GENOMIC DNA]</scope>
    <source>
        <strain evidence="1 2">FSL H7-0744</strain>
    </source>
</reference>
<comment type="caution">
    <text evidence="1">The sequence shown here is derived from an EMBL/GenBank/DDBJ whole genome shotgun (WGS) entry which is preliminary data.</text>
</comment>
<evidence type="ECO:0000313" key="2">
    <source>
        <dbReference type="Proteomes" id="UP000187412"/>
    </source>
</evidence>
<evidence type="ECO:0008006" key="3">
    <source>
        <dbReference type="Google" id="ProtNLM"/>
    </source>
</evidence>
<dbReference type="Gene3D" id="3.55.50.10">
    <property type="entry name" value="Baseplate protein-like domains"/>
    <property type="match status" value="1"/>
</dbReference>
<organism evidence="1 2">
    <name type="scientific">Paenibacillus borealis</name>
    <dbReference type="NCBI Taxonomy" id="160799"/>
    <lineage>
        <taxon>Bacteria</taxon>
        <taxon>Bacillati</taxon>
        <taxon>Bacillota</taxon>
        <taxon>Bacilli</taxon>
        <taxon>Bacillales</taxon>
        <taxon>Paenibacillaceae</taxon>
        <taxon>Paenibacillus</taxon>
    </lineage>
</organism>
<sequence>MSLGYEHIQISPYTLVNLELLTLTKKINEHTRLYFTGVIPEDMQDSYVESTGKNTVIEVSQREESGDSKPLFSGIALSVEVKVAQDVYYLEVEAISHTYRMDIQRRTRSFQHTKMTVPQMLEQIGKGYEGLDVIDGATGGAKIGRIAIQYQETDWAFLRRMASRYHTSLMPAARFDSPKFYFGIEDNPAPVVLDHTRYTVRKQMLPFRYFQENEQAELNENDFIVYEVETDEVLDLGDQMTFQGHSLYVTEAYTEMRQGLLRHQYTLASYQGLWQKSYYQEKLAGASLSGRVMEVRQDQVRIHLDCDDKQEVDTAHWFNYSTVYSGGGHTGWYVMPETDDPVSLYFPGSREEDGVAGSAVRRADRTSAHNKFSDPHLKIWRTPHGKEIRLGPDELVITGKDGSIYIKLDDREGIHIVSSKQVHISAGGNLSLSAGKTMNLSAGRELRMDCNGSHLHLSGSVGMKGSEVKSN</sequence>
<gene>
    <name evidence="1" type="ORF">BSK56_32960</name>
</gene>
<dbReference type="SUPFAM" id="SSF69279">
    <property type="entry name" value="Phage tail proteins"/>
    <property type="match status" value="1"/>
</dbReference>
<name>A0ABX3GRL3_PAEBO</name>
<proteinExistence type="predicted"/>